<dbReference type="PANTHER" id="PTHR28055">
    <property type="entry name" value="ALTERED INHERITANCE OF MITOCHONDRIA PROTEIN 41, MITOCHONDRIAL"/>
    <property type="match status" value="1"/>
</dbReference>
<protein>
    <recommendedName>
        <fullName evidence="3">GatB/YqeY domain-containing protein</fullName>
    </recommendedName>
</protein>
<dbReference type="InterPro" id="IPR003789">
    <property type="entry name" value="Asn/Gln_tRNA_amidoTrase-B-like"/>
</dbReference>
<reference evidence="2" key="1">
    <citation type="journal article" date="2019" name="Int. J. Syst. Evol. Microbiol.">
        <title>The Global Catalogue of Microorganisms (GCM) 10K type strain sequencing project: providing services to taxonomists for standard genome sequencing and annotation.</title>
        <authorList>
            <consortium name="The Broad Institute Genomics Platform"/>
            <consortium name="The Broad Institute Genome Sequencing Center for Infectious Disease"/>
            <person name="Wu L."/>
            <person name="Ma J."/>
        </authorList>
    </citation>
    <scope>NUCLEOTIDE SEQUENCE [LARGE SCALE GENOMIC DNA]</scope>
    <source>
        <strain evidence="2">CGMCC 1.5362</strain>
    </source>
</reference>
<keyword evidence="2" id="KW-1185">Reference proteome</keyword>
<dbReference type="InterPro" id="IPR023168">
    <property type="entry name" value="GatB_Yqey_C_2"/>
</dbReference>
<proteinExistence type="predicted"/>
<gene>
    <name evidence="1" type="ORF">GCM10011509_02640</name>
</gene>
<dbReference type="EMBL" id="BMLB01000001">
    <property type="protein sequence ID" value="GGK57708.1"/>
    <property type="molecule type" value="Genomic_DNA"/>
</dbReference>
<dbReference type="Gene3D" id="1.10.10.410">
    <property type="match status" value="1"/>
</dbReference>
<organism evidence="1 2">
    <name type="scientific">Ornithinimicrobium pekingense</name>
    <dbReference type="NCBI Taxonomy" id="384677"/>
    <lineage>
        <taxon>Bacteria</taxon>
        <taxon>Bacillati</taxon>
        <taxon>Actinomycetota</taxon>
        <taxon>Actinomycetes</taxon>
        <taxon>Micrococcales</taxon>
        <taxon>Ornithinimicrobiaceae</taxon>
        <taxon>Ornithinimicrobium</taxon>
    </lineage>
</organism>
<evidence type="ECO:0000313" key="1">
    <source>
        <dbReference type="EMBL" id="GGK57708.1"/>
    </source>
</evidence>
<sequence>MPGSRAGERLTAMTTPQHTDLKATLQGDLTEAMRAQDKVRAGTLRMALTAISTEEVAGKEHRTLGEDEVLRVLVKEAKKRREAAEAYTGAGRPELAAREEAELAVLEQYLPAQLDDAELDRLAHETVAELGVSGMGGMGQVMKALQPKVAGRAEGGRVAAAVRSALSG</sequence>
<dbReference type="Gene3D" id="1.10.1510.10">
    <property type="entry name" value="Uncharacterised protein YqeY/AIM41 PF09424, N-terminal domain"/>
    <property type="match status" value="1"/>
</dbReference>
<dbReference type="Proteomes" id="UP000662111">
    <property type="component" value="Unassembled WGS sequence"/>
</dbReference>
<evidence type="ECO:0008006" key="3">
    <source>
        <dbReference type="Google" id="ProtNLM"/>
    </source>
</evidence>
<dbReference type="Pfam" id="PF09424">
    <property type="entry name" value="YqeY"/>
    <property type="match status" value="1"/>
</dbReference>
<name>A0ABQ2F392_9MICO</name>
<comment type="caution">
    <text evidence="1">The sequence shown here is derived from an EMBL/GenBank/DDBJ whole genome shotgun (WGS) entry which is preliminary data.</text>
</comment>
<dbReference type="PANTHER" id="PTHR28055:SF1">
    <property type="entry name" value="ALTERED INHERITANCE OF MITOCHONDRIA PROTEIN 41, MITOCHONDRIAL"/>
    <property type="match status" value="1"/>
</dbReference>
<dbReference type="SUPFAM" id="SSF89095">
    <property type="entry name" value="GatB/YqeY motif"/>
    <property type="match status" value="1"/>
</dbReference>
<evidence type="ECO:0000313" key="2">
    <source>
        <dbReference type="Proteomes" id="UP000662111"/>
    </source>
</evidence>
<dbReference type="InterPro" id="IPR042184">
    <property type="entry name" value="YqeY/Aim41_N"/>
</dbReference>
<accession>A0ABQ2F392</accession>
<dbReference type="InterPro" id="IPR019004">
    <property type="entry name" value="YqeY/Aim41"/>
</dbReference>